<sequence>MTAIRDAWTLPPEEFFFCPGRDPGLSVLSPLPQMWRTIPKARLAAGSVSEAPHITARILSHVETHFKRRTFRAGLEMATVPVVVDDLLADGHFLSVRGKWLMTGAAGTRLRNRYAWKNEGGRDVEAETSAYFAQIQTDDPPPPPVDTRPTGDLPFVVDARNGTNFYHFLTETLGQLWVVDHDDFAGDVHIHLKGEEVRPFLLDWVEALYPRLRGRVHVQTDQTRYRRALTVLNGRHYYYQTGPSVMPSMDHLAPDSHFWKGRDPDRNSLAVLAMNSCDEMLVRMRETAHALIAGGDWTHLPRRFWVGRKSERQRDMAGEAPLVEALGKRGFATVYFEDLSPLEQVAIMARAEVMIGYHGAGFANMVFAGEDTHCIELGTLQTCLFRWQDFMPLALASRCRYTSLFADYNLDDPEEDVDERRGKALAPVALGQMGRAKVLGFVDAILGRVRVANMERLSELADMLSRLEDHGALTRLLDAHPGAERQNVDLMILRANALQGLGDPGAAFDALAHAWERTGDRPFLLERLILLGREIGRDTDALERSHAATFEKRAFILARKLRRQSVSGG</sequence>
<evidence type="ECO:0000256" key="2">
    <source>
        <dbReference type="ARBA" id="ARBA00022679"/>
    </source>
</evidence>
<proteinExistence type="predicted"/>
<name>A0ABQ4NI24_9RHOB</name>
<dbReference type="InterPro" id="IPR007657">
    <property type="entry name" value="Glycosyltransferase_61"/>
</dbReference>
<keyword evidence="2" id="KW-0808">Transferase</keyword>
<accession>A0ABQ4NI24</accession>
<keyword evidence="1" id="KW-0328">Glycosyltransferase</keyword>
<comment type="caution">
    <text evidence="5">The sequence shown here is derived from an EMBL/GenBank/DDBJ whole genome shotgun (WGS) entry which is preliminary data.</text>
</comment>
<dbReference type="Proteomes" id="UP000786693">
    <property type="component" value="Unassembled WGS sequence"/>
</dbReference>
<feature type="domain" description="Glycosyltransferase 61 catalytic" evidence="4">
    <location>
        <begin position="165"/>
        <end position="374"/>
    </location>
</feature>
<keyword evidence="3" id="KW-0325">Glycoprotein</keyword>
<dbReference type="InterPro" id="IPR049625">
    <property type="entry name" value="Glyco_transf_61_cat"/>
</dbReference>
<dbReference type="Pfam" id="PF04577">
    <property type="entry name" value="Glyco_transf_61"/>
    <property type="match status" value="1"/>
</dbReference>
<evidence type="ECO:0000256" key="3">
    <source>
        <dbReference type="ARBA" id="ARBA00023180"/>
    </source>
</evidence>
<evidence type="ECO:0000256" key="1">
    <source>
        <dbReference type="ARBA" id="ARBA00022676"/>
    </source>
</evidence>
<evidence type="ECO:0000313" key="6">
    <source>
        <dbReference type="Proteomes" id="UP000786693"/>
    </source>
</evidence>
<dbReference type="EMBL" id="BPFH01000001">
    <property type="protein sequence ID" value="GIT94078.1"/>
    <property type="molecule type" value="Genomic_DNA"/>
</dbReference>
<reference evidence="5 6" key="1">
    <citation type="submission" date="2021-05" db="EMBL/GenBank/DDBJ databases">
        <title>Bacteria Genome sequencing.</title>
        <authorList>
            <person name="Takabe Y."/>
            <person name="Nakajima Y."/>
            <person name="Suzuki S."/>
            <person name="Shiozaki T."/>
        </authorList>
    </citation>
    <scope>NUCLEOTIDE SEQUENCE [LARGE SCALE GENOMIC DNA]</scope>
    <source>
        <strain evidence="5 6">AI_62</strain>
    </source>
</reference>
<organism evidence="5 6">
    <name type="scientific">Jannaschia pagri</name>
    <dbReference type="NCBI Taxonomy" id="2829797"/>
    <lineage>
        <taxon>Bacteria</taxon>
        <taxon>Pseudomonadati</taxon>
        <taxon>Pseudomonadota</taxon>
        <taxon>Alphaproteobacteria</taxon>
        <taxon>Rhodobacterales</taxon>
        <taxon>Roseobacteraceae</taxon>
        <taxon>Jannaschia</taxon>
    </lineage>
</organism>
<keyword evidence="6" id="KW-1185">Reference proteome</keyword>
<gene>
    <name evidence="5" type="ORF">JANAI62_07010</name>
</gene>
<evidence type="ECO:0000313" key="5">
    <source>
        <dbReference type="EMBL" id="GIT94078.1"/>
    </source>
</evidence>
<protein>
    <recommendedName>
        <fullName evidence="4">Glycosyltransferase 61 catalytic domain-containing protein</fullName>
    </recommendedName>
</protein>
<dbReference type="PANTHER" id="PTHR20961">
    <property type="entry name" value="GLYCOSYLTRANSFERASE"/>
    <property type="match status" value="1"/>
</dbReference>
<evidence type="ECO:0000259" key="4">
    <source>
        <dbReference type="Pfam" id="PF04577"/>
    </source>
</evidence>
<dbReference type="RefSeq" id="WP_220747574.1">
    <property type="nucleotide sequence ID" value="NZ_BPFH01000001.1"/>
</dbReference>